<evidence type="ECO:0000256" key="3">
    <source>
        <dbReference type="ARBA" id="ARBA00009406"/>
    </source>
</evidence>
<evidence type="ECO:0000256" key="4">
    <source>
        <dbReference type="ARBA" id="ARBA00011738"/>
    </source>
</evidence>
<feature type="region of interest" description="Disordered" evidence="12">
    <location>
        <begin position="13"/>
        <end position="34"/>
    </location>
</feature>
<evidence type="ECO:0000256" key="2">
    <source>
        <dbReference type="ARBA" id="ARBA00004948"/>
    </source>
</evidence>
<keyword evidence="8" id="KW-0784">Thiamine biosynthesis</keyword>
<dbReference type="SUPFAM" id="SSF53850">
    <property type="entry name" value="Periplasmic binding protein-like II"/>
    <property type="match status" value="1"/>
</dbReference>
<evidence type="ECO:0000256" key="11">
    <source>
        <dbReference type="ARBA" id="ARBA00048179"/>
    </source>
</evidence>
<evidence type="ECO:0000256" key="5">
    <source>
        <dbReference type="ARBA" id="ARBA00022679"/>
    </source>
</evidence>
<accession>A0A917I9P8</accession>
<evidence type="ECO:0000259" key="13">
    <source>
        <dbReference type="Pfam" id="PF09084"/>
    </source>
</evidence>
<dbReference type="GO" id="GO:0009228">
    <property type="term" value="P:thiamine biosynthetic process"/>
    <property type="evidence" value="ECO:0007669"/>
    <property type="project" value="UniProtKB-KW"/>
</dbReference>
<keyword evidence="15" id="KW-1185">Reference proteome</keyword>
<keyword evidence="5" id="KW-0808">Transferase</keyword>
<name>A0A917I9P8_9HYPH</name>
<dbReference type="EMBL" id="BMES01000002">
    <property type="protein sequence ID" value="GGH24015.1"/>
    <property type="molecule type" value="Genomic_DNA"/>
</dbReference>
<keyword evidence="9" id="KW-0408">Iron</keyword>
<evidence type="ECO:0000256" key="8">
    <source>
        <dbReference type="ARBA" id="ARBA00022977"/>
    </source>
</evidence>
<keyword evidence="6" id="KW-0479">Metal-binding</keyword>
<protein>
    <recommendedName>
        <fullName evidence="10">Thiamine pyrimidine synthase</fullName>
    </recommendedName>
</protein>
<dbReference type="AlphaFoldDB" id="A0A917I9P8"/>
<gene>
    <name evidence="14" type="ORF">GCM10007036_30110</name>
</gene>
<dbReference type="Proteomes" id="UP000603912">
    <property type="component" value="Unassembled WGS sequence"/>
</dbReference>
<evidence type="ECO:0000256" key="9">
    <source>
        <dbReference type="ARBA" id="ARBA00023004"/>
    </source>
</evidence>
<comment type="caution">
    <text evidence="14">The sequence shown here is derived from an EMBL/GenBank/DDBJ whole genome shotgun (WGS) entry which is preliminary data.</text>
</comment>
<dbReference type="GO" id="GO:0016740">
    <property type="term" value="F:transferase activity"/>
    <property type="evidence" value="ECO:0007669"/>
    <property type="project" value="UniProtKB-KW"/>
</dbReference>
<organism evidence="14 15">
    <name type="scientific">Alsobacter metallidurans</name>
    <dbReference type="NCBI Taxonomy" id="340221"/>
    <lineage>
        <taxon>Bacteria</taxon>
        <taxon>Pseudomonadati</taxon>
        <taxon>Pseudomonadota</taxon>
        <taxon>Alphaproteobacteria</taxon>
        <taxon>Hyphomicrobiales</taxon>
        <taxon>Alsobacteraceae</taxon>
        <taxon>Alsobacter</taxon>
    </lineage>
</organism>
<sequence>MIAGAAFGASVATNNNDDEGGRNMTTSIKSRTSGSRSRLKSVTLAGALALAAWAPQGASAQTKLTFQLNWTAGGPNAGFAAAVGEGYYKDAGLDVAVVQGNGSGNTAQLVANGRAQVAYADAVAVSQLIAKGAPMKVVATVYQSNPNEVSALKKTGVTSVKALAGKKVGVPAGSSQTTMLPLFLKANGLKETDMTMLNMPPTSMVPALLQGQVDAILGSMDAYQIQLEAQGAELDNFRFADFGVPTVSTSIFVADSFLKEQPDVVKKFVAASLKGWGFAIDNPEKTVQHLKTVFPEVNAKLAASELAAITPLFCSGGAKFLGKAEDSQWEKTQTLLSEVGLLPAGQDPKSYYTNAFLPAEKDLRPCK</sequence>
<dbReference type="Pfam" id="PF09084">
    <property type="entry name" value="NMT1"/>
    <property type="match status" value="1"/>
</dbReference>
<evidence type="ECO:0000313" key="15">
    <source>
        <dbReference type="Proteomes" id="UP000603912"/>
    </source>
</evidence>
<feature type="compositionally biased region" description="Polar residues" evidence="12">
    <location>
        <begin position="23"/>
        <end position="34"/>
    </location>
</feature>
<feature type="domain" description="SsuA/THI5-like" evidence="13">
    <location>
        <begin position="77"/>
        <end position="285"/>
    </location>
</feature>
<evidence type="ECO:0000256" key="6">
    <source>
        <dbReference type="ARBA" id="ARBA00022723"/>
    </source>
</evidence>
<reference evidence="14" key="1">
    <citation type="journal article" date="2014" name="Int. J. Syst. Evol. Microbiol.">
        <title>Complete genome sequence of Corynebacterium casei LMG S-19264T (=DSM 44701T), isolated from a smear-ripened cheese.</title>
        <authorList>
            <consortium name="US DOE Joint Genome Institute (JGI-PGF)"/>
            <person name="Walter F."/>
            <person name="Albersmeier A."/>
            <person name="Kalinowski J."/>
            <person name="Ruckert C."/>
        </authorList>
    </citation>
    <scope>NUCLEOTIDE SEQUENCE</scope>
    <source>
        <strain evidence="14">CGMCC 1.12214</strain>
    </source>
</reference>
<reference evidence="14" key="2">
    <citation type="submission" date="2020-09" db="EMBL/GenBank/DDBJ databases">
        <authorList>
            <person name="Sun Q."/>
            <person name="Zhou Y."/>
        </authorList>
    </citation>
    <scope>NUCLEOTIDE SEQUENCE</scope>
    <source>
        <strain evidence="14">CGMCC 1.12214</strain>
    </source>
</reference>
<keyword evidence="7" id="KW-0663">Pyridoxal phosphate</keyword>
<dbReference type="Gene3D" id="3.40.190.10">
    <property type="entry name" value="Periplasmic binding protein-like II"/>
    <property type="match status" value="2"/>
</dbReference>
<comment type="similarity">
    <text evidence="3">Belongs to the NMT1/THI5 family.</text>
</comment>
<evidence type="ECO:0000256" key="7">
    <source>
        <dbReference type="ARBA" id="ARBA00022898"/>
    </source>
</evidence>
<evidence type="ECO:0000256" key="1">
    <source>
        <dbReference type="ARBA" id="ARBA00003469"/>
    </source>
</evidence>
<evidence type="ECO:0000256" key="12">
    <source>
        <dbReference type="SAM" id="MobiDB-lite"/>
    </source>
</evidence>
<comment type="catalytic activity">
    <reaction evidence="11">
        <text>N(6)-(pyridoxal phosphate)-L-lysyl-[4-amino-5-hydroxymethyl-2-methylpyrimidine phosphate synthase] + L-histidyl-[4-amino-5-hydroxymethyl-2-methylpyrimidine phosphate synthase] + 2 Fe(3+) + 4 H2O = L-lysyl-[4-amino-5-hydroxymethyl-2-methylpyrimidine phosphate synthase] + (2S)-2-amino-5-hydroxy-4-oxopentanoyl-[4-amino-5-hydroxymethyl-2-methylpyrimidine phosphate synthase] + 4-amino-2-methyl-5-(phosphooxymethyl)pyrimidine + 3-oxopropanoate + 2 Fe(2+) + 2 H(+)</text>
        <dbReference type="Rhea" id="RHEA:65756"/>
        <dbReference type="Rhea" id="RHEA-COMP:16892"/>
        <dbReference type="Rhea" id="RHEA-COMP:16893"/>
        <dbReference type="Rhea" id="RHEA-COMP:16894"/>
        <dbReference type="Rhea" id="RHEA-COMP:16895"/>
        <dbReference type="ChEBI" id="CHEBI:15377"/>
        <dbReference type="ChEBI" id="CHEBI:15378"/>
        <dbReference type="ChEBI" id="CHEBI:29033"/>
        <dbReference type="ChEBI" id="CHEBI:29034"/>
        <dbReference type="ChEBI" id="CHEBI:29969"/>
        <dbReference type="ChEBI" id="CHEBI:29979"/>
        <dbReference type="ChEBI" id="CHEBI:33190"/>
        <dbReference type="ChEBI" id="CHEBI:58354"/>
        <dbReference type="ChEBI" id="CHEBI:143915"/>
        <dbReference type="ChEBI" id="CHEBI:157692"/>
    </reaction>
    <physiologicalReaction direction="left-to-right" evidence="11">
        <dbReference type="Rhea" id="RHEA:65757"/>
    </physiologicalReaction>
</comment>
<proteinExistence type="inferred from homology"/>
<comment type="pathway">
    <text evidence="2">Cofactor biosynthesis; thiamine diphosphate biosynthesis.</text>
</comment>
<comment type="function">
    <text evidence="1">Responsible for the formation of the pyrimidine heterocycle in the thiamine biosynthesis pathway. Catalyzes the formation of hydroxymethylpyrimidine phosphate (HMP-P) from histidine and pyridoxal phosphate (PLP). The protein uses PLP and the active site histidine to form HMP-P, generating an inactive enzyme. The enzyme can only undergo a single turnover, which suggests it is a suicide enzyme.</text>
</comment>
<dbReference type="InterPro" id="IPR027939">
    <property type="entry name" value="NMT1/THI5"/>
</dbReference>
<evidence type="ECO:0000313" key="14">
    <source>
        <dbReference type="EMBL" id="GGH24015.1"/>
    </source>
</evidence>
<dbReference type="GO" id="GO:0046872">
    <property type="term" value="F:metal ion binding"/>
    <property type="evidence" value="ECO:0007669"/>
    <property type="project" value="UniProtKB-KW"/>
</dbReference>
<dbReference type="PANTHER" id="PTHR31528:SF1">
    <property type="entry name" value="4-AMINO-5-HYDROXYMETHYL-2-METHYLPYRIMIDINE PHOSPHATE SYNTHASE THI11-RELATED"/>
    <property type="match status" value="1"/>
</dbReference>
<dbReference type="InterPro" id="IPR015168">
    <property type="entry name" value="SsuA/THI5"/>
</dbReference>
<comment type="subunit">
    <text evidence="4">Homodimer.</text>
</comment>
<dbReference type="PANTHER" id="PTHR31528">
    <property type="entry name" value="4-AMINO-5-HYDROXYMETHYL-2-METHYLPYRIMIDINE PHOSPHATE SYNTHASE THI11-RELATED"/>
    <property type="match status" value="1"/>
</dbReference>
<evidence type="ECO:0000256" key="10">
    <source>
        <dbReference type="ARBA" id="ARBA00033171"/>
    </source>
</evidence>